<accession>A0A382UK04</accession>
<protein>
    <submittedName>
        <fullName evidence="1">Uncharacterized protein</fullName>
    </submittedName>
</protein>
<sequence>MSEHDGRQIDLCLKKFIKVATNPVVYAPDFQKMICPTCEKDMLEHNQEQTIECLNKFVKQVTDHSD</sequence>
<dbReference type="EMBL" id="UINC01144487">
    <property type="protein sequence ID" value="SVD34031.1"/>
    <property type="molecule type" value="Genomic_DNA"/>
</dbReference>
<name>A0A382UK04_9ZZZZ</name>
<evidence type="ECO:0000313" key="1">
    <source>
        <dbReference type="EMBL" id="SVD34031.1"/>
    </source>
</evidence>
<dbReference type="AlphaFoldDB" id="A0A382UK04"/>
<gene>
    <name evidence="1" type="ORF">METZ01_LOCUS386885</name>
</gene>
<organism evidence="1">
    <name type="scientific">marine metagenome</name>
    <dbReference type="NCBI Taxonomy" id="408172"/>
    <lineage>
        <taxon>unclassified sequences</taxon>
        <taxon>metagenomes</taxon>
        <taxon>ecological metagenomes</taxon>
    </lineage>
</organism>
<proteinExistence type="predicted"/>
<reference evidence="1" key="1">
    <citation type="submission" date="2018-05" db="EMBL/GenBank/DDBJ databases">
        <authorList>
            <person name="Lanie J.A."/>
            <person name="Ng W.-L."/>
            <person name="Kazmierczak K.M."/>
            <person name="Andrzejewski T.M."/>
            <person name="Davidsen T.M."/>
            <person name="Wayne K.J."/>
            <person name="Tettelin H."/>
            <person name="Glass J.I."/>
            <person name="Rusch D."/>
            <person name="Podicherti R."/>
            <person name="Tsui H.-C.T."/>
            <person name="Winkler M.E."/>
        </authorList>
    </citation>
    <scope>NUCLEOTIDE SEQUENCE</scope>
</reference>